<keyword evidence="1" id="KW-1133">Transmembrane helix</keyword>
<accession>A0A1W2GD91</accession>
<keyword evidence="3" id="KW-1185">Reference proteome</keyword>
<feature type="transmembrane region" description="Helical" evidence="1">
    <location>
        <begin position="44"/>
        <end position="65"/>
    </location>
</feature>
<evidence type="ECO:0008006" key="4">
    <source>
        <dbReference type="Google" id="ProtNLM"/>
    </source>
</evidence>
<name>A0A1W2GD91_REIFA</name>
<dbReference type="EMBL" id="FWYF01000002">
    <property type="protein sequence ID" value="SMD34627.1"/>
    <property type="molecule type" value="Genomic_DNA"/>
</dbReference>
<dbReference type="Proteomes" id="UP000192472">
    <property type="component" value="Unassembled WGS sequence"/>
</dbReference>
<feature type="transmembrane region" description="Helical" evidence="1">
    <location>
        <begin position="12"/>
        <end position="32"/>
    </location>
</feature>
<feature type="transmembrane region" description="Helical" evidence="1">
    <location>
        <begin position="77"/>
        <end position="98"/>
    </location>
</feature>
<evidence type="ECO:0000313" key="2">
    <source>
        <dbReference type="EMBL" id="SMD34627.1"/>
    </source>
</evidence>
<dbReference type="InterPro" id="IPR036259">
    <property type="entry name" value="MFS_trans_sf"/>
</dbReference>
<keyword evidence="1" id="KW-0812">Transmembrane</keyword>
<organism evidence="2 3">
    <name type="scientific">Reichenbachiella faecimaris</name>
    <dbReference type="NCBI Taxonomy" id="692418"/>
    <lineage>
        <taxon>Bacteria</taxon>
        <taxon>Pseudomonadati</taxon>
        <taxon>Bacteroidota</taxon>
        <taxon>Cytophagia</taxon>
        <taxon>Cytophagales</taxon>
        <taxon>Reichenbachiellaceae</taxon>
        <taxon>Reichenbachiella</taxon>
    </lineage>
</organism>
<dbReference type="AlphaFoldDB" id="A0A1W2GD91"/>
<dbReference type="STRING" id="692418.SAMN04488029_2105"/>
<reference evidence="2 3" key="1">
    <citation type="submission" date="2017-04" db="EMBL/GenBank/DDBJ databases">
        <authorList>
            <person name="Afonso C.L."/>
            <person name="Miller P.J."/>
            <person name="Scott M.A."/>
            <person name="Spackman E."/>
            <person name="Goraichik I."/>
            <person name="Dimitrov K.M."/>
            <person name="Suarez D.L."/>
            <person name="Swayne D.E."/>
        </authorList>
    </citation>
    <scope>NUCLEOTIDE SEQUENCE [LARGE SCALE GENOMIC DNA]</scope>
    <source>
        <strain evidence="2 3">DSM 26133</strain>
    </source>
</reference>
<feature type="transmembrane region" description="Helical" evidence="1">
    <location>
        <begin position="104"/>
        <end position="125"/>
    </location>
</feature>
<sequence>MHGMTKSDMKTKILMILSVAYLSTQGVLFTFLPQEVNAHFGQSTAGVGLLISQTLGAALLAFALLNWMTRSNILGGIYGKPLMMANFLFFFASGMSYLKAADSPVVWVMAAISMAFGFSFGYVAFTHPFKTS</sequence>
<gene>
    <name evidence="2" type="ORF">SAMN04488029_2105</name>
</gene>
<proteinExistence type="predicted"/>
<dbReference type="SUPFAM" id="SSF103473">
    <property type="entry name" value="MFS general substrate transporter"/>
    <property type="match status" value="1"/>
</dbReference>
<evidence type="ECO:0000313" key="3">
    <source>
        <dbReference type="Proteomes" id="UP000192472"/>
    </source>
</evidence>
<protein>
    <recommendedName>
        <fullName evidence="4">Major facilitator superfamily (MFS) profile domain-containing protein</fullName>
    </recommendedName>
</protein>
<keyword evidence="1" id="KW-0472">Membrane</keyword>
<evidence type="ECO:0000256" key="1">
    <source>
        <dbReference type="SAM" id="Phobius"/>
    </source>
</evidence>